<dbReference type="AlphaFoldDB" id="A0A1U7JDW1"/>
<dbReference type="EMBL" id="LVVZ01000025">
    <property type="protein sequence ID" value="OKL42907.1"/>
    <property type="molecule type" value="Genomic_DNA"/>
</dbReference>
<protein>
    <submittedName>
        <fullName evidence="1">Uncharacterized protein</fullName>
    </submittedName>
</protein>
<evidence type="ECO:0000313" key="2">
    <source>
        <dbReference type="Proteomes" id="UP000185783"/>
    </source>
</evidence>
<comment type="caution">
    <text evidence="1">The sequence shown here is derived from an EMBL/GenBank/DDBJ whole genome shotgun (WGS) entry which is preliminary data.</text>
</comment>
<proteinExistence type="predicted"/>
<dbReference type="Proteomes" id="UP000185783">
    <property type="component" value="Unassembled WGS sequence"/>
</dbReference>
<evidence type="ECO:0000313" key="1">
    <source>
        <dbReference type="EMBL" id="OKL42907.1"/>
    </source>
</evidence>
<gene>
    <name evidence="1" type="ORF">A3843_16245</name>
</gene>
<accession>A0A1U7JDW1</accession>
<keyword evidence="2" id="KW-1185">Reference proteome</keyword>
<dbReference type="RefSeq" id="WP_028482373.1">
    <property type="nucleotide sequence ID" value="NZ_LVVZ01000025.1"/>
</dbReference>
<reference evidence="1 2" key="1">
    <citation type="submission" date="2016-03" db="EMBL/GenBank/DDBJ databases">
        <title>Genome sequence of Nesiotobacter sp. nov., a moderately halophilic alphaproteobacterium isolated from the Yellow Sea, China.</title>
        <authorList>
            <person name="Zhang G."/>
            <person name="Zhang R."/>
        </authorList>
    </citation>
    <scope>NUCLEOTIDE SEQUENCE [LARGE SCALE GENOMIC DNA]</scope>
    <source>
        <strain evidence="1 2">WB1-6</strain>
    </source>
</reference>
<sequence length="225" mass="25984">MHEALRDIPDRILNYAMGALTQANHHAVFFDPGNEHWGFMSVVNTAHAGELFLKAIIAKAHPLLIFKDFFSLDSGQQNMDFNELVRRGKTHDFDKLPKVLWAATGERIPNIEIFNDLRETRNAIQHFCASENDTRFRRLSLDFIYSVIDPLINKHFDLHAIEFHEDHSVGYDHVVGCLLRHEIRFSVPEDFEIHEIDLHEELKGASAEYKNWFANEMAKCSGISL</sequence>
<name>A0A1U7JDW1_9HYPH</name>
<organism evidence="1 2">
    <name type="scientific">Pseudovibrio exalbescens</name>
    <dbReference type="NCBI Taxonomy" id="197461"/>
    <lineage>
        <taxon>Bacteria</taxon>
        <taxon>Pseudomonadati</taxon>
        <taxon>Pseudomonadota</taxon>
        <taxon>Alphaproteobacteria</taxon>
        <taxon>Hyphomicrobiales</taxon>
        <taxon>Stappiaceae</taxon>
        <taxon>Pseudovibrio</taxon>
    </lineage>
</organism>
<dbReference type="STRING" id="197461.A3843_16245"/>